<dbReference type="InterPro" id="IPR027372">
    <property type="entry name" value="Phytase-like_dom"/>
</dbReference>
<gene>
    <name evidence="3" type="ORF">HXK21_07690</name>
</gene>
<proteinExistence type="predicted"/>
<feature type="signal peptide" evidence="1">
    <location>
        <begin position="1"/>
        <end position="20"/>
    </location>
</feature>
<dbReference type="Pfam" id="PF13449">
    <property type="entry name" value="Phytase-like"/>
    <property type="match status" value="1"/>
</dbReference>
<dbReference type="RefSeq" id="WP_303764542.1">
    <property type="nucleotide sequence ID" value="NZ_JABZGR010000028.1"/>
</dbReference>
<evidence type="ECO:0000313" key="3">
    <source>
        <dbReference type="EMBL" id="MBF0970905.1"/>
    </source>
</evidence>
<sequence length="354" mass="39160">MKQYVFLLLSLAGLATSAQTAIGLDQQALKQWSIGTANFSGITKIDDTRYAVVSDKEPRDGFFLFHIYQDPQSGEISSVSLEGFKGNPHPATDGDGNSLRDCEGIAYRPSSKTFFISGEGDQKVLEYDMNGVPTGKQLDIPAIFSASKIVTNGGFEALTYNPKTRKFWTTTENTLRADGATASPNHPGVVNRLRLQSFNDDLQAGAQYAYKMDAGRQQGFGRYYAMGVPALCALDDGRLIVMERELNIPKAYVGGEAIIKLYVVNPVQVLPISEQQNMEKLPETYFLPKRLLLIFKTRIMPWKLDYANYEGMCLGAKLQDGRQTLLLINDSQASAGEGPYRLKDYLKVVAISFD</sequence>
<evidence type="ECO:0000256" key="1">
    <source>
        <dbReference type="SAM" id="SignalP"/>
    </source>
</evidence>
<accession>A0A929RX36</accession>
<evidence type="ECO:0000259" key="2">
    <source>
        <dbReference type="Pfam" id="PF13449"/>
    </source>
</evidence>
<evidence type="ECO:0000313" key="4">
    <source>
        <dbReference type="Proteomes" id="UP000704068"/>
    </source>
</evidence>
<feature type="domain" description="Phytase-like" evidence="2">
    <location>
        <begin position="37"/>
        <end position="330"/>
    </location>
</feature>
<reference evidence="3" key="1">
    <citation type="submission" date="2020-04" db="EMBL/GenBank/DDBJ databases">
        <title>Deep metagenomics examines the oral microbiome during advanced dental caries in children, revealing novel taxa and co-occurrences with host molecules.</title>
        <authorList>
            <person name="Baker J.L."/>
            <person name="Morton J.T."/>
            <person name="Dinis M."/>
            <person name="Alvarez R."/>
            <person name="Tran N.C."/>
            <person name="Knight R."/>
            <person name="Edlund A."/>
        </authorList>
    </citation>
    <scope>NUCLEOTIDE SEQUENCE</scope>
    <source>
        <strain evidence="3">JCVI_34_bin.1</strain>
    </source>
</reference>
<comment type="caution">
    <text evidence="3">The sequence shown here is derived from an EMBL/GenBank/DDBJ whole genome shotgun (WGS) entry which is preliminary data.</text>
</comment>
<name>A0A929RX36_9BACT</name>
<dbReference type="Proteomes" id="UP000704068">
    <property type="component" value="Unassembled WGS sequence"/>
</dbReference>
<protein>
    <submittedName>
        <fullName evidence="3">Esterase-like activity of phytase family protein</fullName>
    </submittedName>
</protein>
<dbReference type="AlphaFoldDB" id="A0A929RX36"/>
<keyword evidence="1" id="KW-0732">Signal</keyword>
<dbReference type="EMBL" id="JABZGR010000028">
    <property type="protein sequence ID" value="MBF0970905.1"/>
    <property type="molecule type" value="Genomic_DNA"/>
</dbReference>
<dbReference type="SUPFAM" id="SSF63825">
    <property type="entry name" value="YWTD domain"/>
    <property type="match status" value="1"/>
</dbReference>
<organism evidence="3 4">
    <name type="scientific">Alloprevotella tannerae</name>
    <dbReference type="NCBI Taxonomy" id="76122"/>
    <lineage>
        <taxon>Bacteria</taxon>
        <taxon>Pseudomonadati</taxon>
        <taxon>Bacteroidota</taxon>
        <taxon>Bacteroidia</taxon>
        <taxon>Bacteroidales</taxon>
        <taxon>Prevotellaceae</taxon>
        <taxon>Alloprevotella</taxon>
    </lineage>
</organism>
<feature type="chain" id="PRO_5037852510" evidence="1">
    <location>
        <begin position="21"/>
        <end position="354"/>
    </location>
</feature>